<reference evidence="1 2" key="2">
    <citation type="submission" date="2019-01" db="EMBL/GenBank/DDBJ databases">
        <authorList>
            <person name="Li Y."/>
        </authorList>
    </citation>
    <scope>NUCLEOTIDE SEQUENCE [LARGE SCALE GENOMIC DNA]</scope>
    <source>
        <strain evidence="1 2">07D10-4-3</strain>
    </source>
</reference>
<protein>
    <submittedName>
        <fullName evidence="1">Uncharacterized protein</fullName>
    </submittedName>
</protein>
<organism evidence="1 2">
    <name type="scientific">Paenirhodobacter populi</name>
    <dbReference type="NCBI Taxonomy" id="2306993"/>
    <lineage>
        <taxon>Bacteria</taxon>
        <taxon>Pseudomonadati</taxon>
        <taxon>Pseudomonadota</taxon>
        <taxon>Alphaproteobacteria</taxon>
        <taxon>Rhodobacterales</taxon>
        <taxon>Rhodobacter group</taxon>
        <taxon>Paenirhodobacter</taxon>
    </lineage>
</organism>
<comment type="caution">
    <text evidence="1">The sequence shown here is derived from an EMBL/GenBank/DDBJ whole genome shotgun (WGS) entry which is preliminary data.</text>
</comment>
<proteinExistence type="predicted"/>
<reference evidence="1 2" key="1">
    <citation type="submission" date="2019-01" db="EMBL/GenBank/DDBJ databases">
        <title>Sinorhodobacter populi sp. nov. isolated from the symptomatic bark tissue of Populus euramericana canker.</title>
        <authorList>
            <person name="Xu G."/>
        </authorList>
    </citation>
    <scope>NUCLEOTIDE SEQUENCE [LARGE SCALE GENOMIC DNA]</scope>
    <source>
        <strain evidence="1 2">07D10-4-3</strain>
    </source>
</reference>
<sequence length="130" mass="13968">MLAGIGLNLAIHGPDTILDIGEITSNSSINARMVGVRSFSACAGCCQVTSELSICDRVLSIFDKSFVHRDASGKQICSLKRVHPSAVSFFVPERIAARFDGEIVLRSLPVIMPPALVHDADLQHSVASRH</sequence>
<accession>A0A443KP40</accession>
<evidence type="ECO:0000313" key="1">
    <source>
        <dbReference type="EMBL" id="RWR34650.1"/>
    </source>
</evidence>
<dbReference type="RefSeq" id="WP_128231390.1">
    <property type="nucleotide sequence ID" value="NZ_SAUY01000002.1"/>
</dbReference>
<dbReference type="Proteomes" id="UP000284451">
    <property type="component" value="Unassembled WGS sequence"/>
</dbReference>
<evidence type="ECO:0000313" key="2">
    <source>
        <dbReference type="Proteomes" id="UP000284451"/>
    </source>
</evidence>
<dbReference type="AlphaFoldDB" id="A0A443KP40"/>
<name>A0A443KP40_9RHOB</name>
<dbReference type="EMBL" id="SAUY01000002">
    <property type="protein sequence ID" value="RWR34650.1"/>
    <property type="molecule type" value="Genomic_DNA"/>
</dbReference>
<gene>
    <name evidence="1" type="ORF">D2T29_03650</name>
</gene>